<keyword evidence="2" id="KW-1185">Reference proteome</keyword>
<accession>A0A914ZZX1</accession>
<feature type="signal peptide" evidence="1">
    <location>
        <begin position="1"/>
        <end position="18"/>
    </location>
</feature>
<keyword evidence="1" id="KW-0732">Signal</keyword>
<dbReference type="WBParaSite" id="PgE070_g002_t02">
    <property type="protein sequence ID" value="PgE070_g002_t02"/>
    <property type="gene ID" value="PgE070_g002"/>
</dbReference>
<feature type="chain" id="PRO_5037380405" evidence="1">
    <location>
        <begin position="19"/>
        <end position="852"/>
    </location>
</feature>
<evidence type="ECO:0000313" key="2">
    <source>
        <dbReference type="Proteomes" id="UP000887569"/>
    </source>
</evidence>
<organism evidence="2 3">
    <name type="scientific">Parascaris univalens</name>
    <name type="common">Nematode worm</name>
    <dbReference type="NCBI Taxonomy" id="6257"/>
    <lineage>
        <taxon>Eukaryota</taxon>
        <taxon>Metazoa</taxon>
        <taxon>Ecdysozoa</taxon>
        <taxon>Nematoda</taxon>
        <taxon>Chromadorea</taxon>
        <taxon>Rhabditida</taxon>
        <taxon>Spirurina</taxon>
        <taxon>Ascaridomorpha</taxon>
        <taxon>Ascaridoidea</taxon>
        <taxon>Ascarididae</taxon>
        <taxon>Parascaris</taxon>
    </lineage>
</organism>
<reference evidence="3" key="1">
    <citation type="submission" date="2022-11" db="UniProtKB">
        <authorList>
            <consortium name="WormBaseParasite"/>
        </authorList>
    </citation>
    <scope>IDENTIFICATION</scope>
</reference>
<evidence type="ECO:0000256" key="1">
    <source>
        <dbReference type="SAM" id="SignalP"/>
    </source>
</evidence>
<sequence length="852" mass="96097">AMCWVLVAVLLLIEGASQDGRMCQVDEDTCESSFTSLLLQREGAVENGSLGCNTTVQMKFCWWAVEVVNPDWKLYRNGMSSLLETNIAPFCSSTNATYGFSFMNLTTDTPYSDTYDAADQSEANLQKILIDMFYYCCSTPTDCGKFSDGLLEKDIIHKLADAMLPHIMTASITTYETGRPSCPNDDDTFTPLLPGVKVCVFLADVGTDVKVYSGPMMFSHFDLYTQSSEREKNSLAVLALQGNFCLSAPPVSNDYGSHLRDGDCVTYISAMEYFIYCCCYFDGGRCAYTKSDRAYMFTIRNKAIWERHGELWRMKNVRRIDGRTVGAQLFTYRDFLFSEPTAINEIKIAGKSNMRLWHCAYGTYQMNNDGGSSSNNQVRILQRSDLPDRWATCLFAISFRKNAASSINLTYGGTHELRRCGVMECRLAQPMCLKDLIDNGHDNVHVTIECCCDTSNLCNHAGTRNEWITRFIRHVNFTRTNFGGTYQQITQILIHHAAPRFIFCIHYLEPHTGKEEFMLDGQSFYVPKKMGESFTRKYFHITRGNETAIRFRILTILPLQQRKCSTSKKSPSHSIAQFVVIYCAMHVTHYGRDKPCDENFKRYIPVALENLKRPSCYNGTVEANFSNSDVKVIKTGSSPLCVDEAYVYVDGAIVLRSYPLDADNSDDSLRLRYVKPEASLDKNGHSFSFTIHLCIAELNRPCNGPKNILMELLPKLLNYNAMEEAKSVHGVKTIVRRMAEPSSRCRVGDIEMSCTTRSGCFEFRNPDETEPMRGCIEDIPKYVKQDVSLQSVLNCRSQLLTTTSYKCTAIVDSSHSEGRMGVLCCCKRKCPAPIKGSPTSVERGFTPFYGTV</sequence>
<dbReference type="AlphaFoldDB" id="A0A914ZZX1"/>
<evidence type="ECO:0000313" key="3">
    <source>
        <dbReference type="WBParaSite" id="PgE070_g002_t02"/>
    </source>
</evidence>
<protein>
    <submittedName>
        <fullName evidence="3">ZP domain-containing protein</fullName>
    </submittedName>
</protein>
<dbReference type="Proteomes" id="UP000887569">
    <property type="component" value="Unplaced"/>
</dbReference>
<proteinExistence type="predicted"/>
<name>A0A914ZZX1_PARUN</name>